<dbReference type="PROSITE" id="PS51387">
    <property type="entry name" value="FAD_PCMH"/>
    <property type="match status" value="1"/>
</dbReference>
<keyword evidence="3" id="KW-0285">Flavoprotein</keyword>
<organism evidence="7 8">
    <name type="scientific">Plenodomus tracheiphilus IPT5</name>
    <dbReference type="NCBI Taxonomy" id="1408161"/>
    <lineage>
        <taxon>Eukaryota</taxon>
        <taxon>Fungi</taxon>
        <taxon>Dikarya</taxon>
        <taxon>Ascomycota</taxon>
        <taxon>Pezizomycotina</taxon>
        <taxon>Dothideomycetes</taxon>
        <taxon>Pleosporomycetidae</taxon>
        <taxon>Pleosporales</taxon>
        <taxon>Pleosporineae</taxon>
        <taxon>Leptosphaeriaceae</taxon>
        <taxon>Plenodomus</taxon>
    </lineage>
</organism>
<sequence>MYPVWRGIHVRNPRIFFSRVVRYKSQVPLGQTANQVRGNIFTFHVTAHTPLVTGSNTCKVIPGDKGWPDTHTWVQLNQTVGGRLIATTPNAKVCHAPTFDEAQCTKLKSDWGFASLVVPTPAEFMSSWFQNNTCTPFGDSSAPCDLGNHASYSINVQCVKDVQEGLKFAQKRNVRLVVKNSGHDFFGKSTGKGALSLWVHNLKGKTIIPKYKSSYYTGPAVQIGAGVSGGEAAAFAAKNGYRIVVGSCPTVKAAGGFAQGGGHSFLTGIYGFGADNVLEWEVVTAAGQHVTATPTNKYADLYWALSGGGGGTFAVVISIKVRAYPDGNVAVASLSITVANSGSVDAYWDAVEAYHVELQLLVDQGFVAEYLISNDSMNLFGMMAPGQTSESLRAAMTPMLSALSSSTSSSLTAESVNLQITHRDSYHGAYAATVEPLMAGNSFAPAVAGRFLPRSVIESNSAAWHAALREVTSISDGRYSFAATALNAQNKNRNSPVAANSVQPNFKNAFGSLIVSPKWSNTEPWSHAAELLDELENTVMPILEKVTPGAGAYKNEASWAQNNFQEAFYAGTYRRLKDIKSKYDPEGIFYGLTAVGSERWVSDSHGRLCAA</sequence>
<evidence type="ECO:0000256" key="4">
    <source>
        <dbReference type="ARBA" id="ARBA00022827"/>
    </source>
</evidence>
<name>A0A6A7APX6_9PLEO</name>
<feature type="domain" description="FAD-binding PCMH-type" evidence="6">
    <location>
        <begin position="146"/>
        <end position="326"/>
    </location>
</feature>
<keyword evidence="4" id="KW-0274">FAD</keyword>
<reference evidence="7" key="1">
    <citation type="submission" date="2020-01" db="EMBL/GenBank/DDBJ databases">
        <authorList>
            <consortium name="DOE Joint Genome Institute"/>
            <person name="Haridas S."/>
            <person name="Albert R."/>
            <person name="Binder M."/>
            <person name="Bloem J."/>
            <person name="Labutti K."/>
            <person name="Salamov A."/>
            <person name="Andreopoulos B."/>
            <person name="Baker S.E."/>
            <person name="Barry K."/>
            <person name="Bills G."/>
            <person name="Bluhm B.H."/>
            <person name="Cannon C."/>
            <person name="Castanera R."/>
            <person name="Culley D.E."/>
            <person name="Daum C."/>
            <person name="Ezra D."/>
            <person name="Gonzalez J.B."/>
            <person name="Henrissat B."/>
            <person name="Kuo A."/>
            <person name="Liang C."/>
            <person name="Lipzen A."/>
            <person name="Lutzoni F."/>
            <person name="Magnuson J."/>
            <person name="Mondo S."/>
            <person name="Nolan M."/>
            <person name="Ohm R."/>
            <person name="Pangilinan J."/>
            <person name="Park H.-J."/>
            <person name="Ramirez L."/>
            <person name="Alfaro M."/>
            <person name="Sun H."/>
            <person name="Tritt A."/>
            <person name="Yoshinaga Y."/>
            <person name="Zwiers L.-H."/>
            <person name="Turgeon B.G."/>
            <person name="Goodwin S.B."/>
            <person name="Spatafora J.W."/>
            <person name="Crous P.W."/>
            <person name="Grigoriev I.V."/>
        </authorList>
    </citation>
    <scope>NUCLEOTIDE SEQUENCE</scope>
    <source>
        <strain evidence="7">IPT5</strain>
    </source>
</reference>
<dbReference type="InterPro" id="IPR050416">
    <property type="entry name" value="FAD-linked_Oxidoreductase"/>
</dbReference>
<dbReference type="Proteomes" id="UP000799423">
    <property type="component" value="Unassembled WGS sequence"/>
</dbReference>
<evidence type="ECO:0000256" key="2">
    <source>
        <dbReference type="ARBA" id="ARBA00005466"/>
    </source>
</evidence>
<evidence type="ECO:0000313" key="8">
    <source>
        <dbReference type="Proteomes" id="UP000799423"/>
    </source>
</evidence>
<dbReference type="InterPro" id="IPR016166">
    <property type="entry name" value="FAD-bd_PCMH"/>
</dbReference>
<dbReference type="Pfam" id="PF01565">
    <property type="entry name" value="FAD_binding_4"/>
    <property type="match status" value="1"/>
</dbReference>
<keyword evidence="5" id="KW-0560">Oxidoreductase</keyword>
<dbReference type="Gene3D" id="3.30.465.10">
    <property type="match status" value="2"/>
</dbReference>
<dbReference type="InterPro" id="IPR012951">
    <property type="entry name" value="BBE"/>
</dbReference>
<evidence type="ECO:0000256" key="5">
    <source>
        <dbReference type="ARBA" id="ARBA00023002"/>
    </source>
</evidence>
<dbReference type="GO" id="GO:0016491">
    <property type="term" value="F:oxidoreductase activity"/>
    <property type="evidence" value="ECO:0007669"/>
    <property type="project" value="UniProtKB-KW"/>
</dbReference>
<dbReference type="AlphaFoldDB" id="A0A6A7APX6"/>
<evidence type="ECO:0000313" key="7">
    <source>
        <dbReference type="EMBL" id="KAF2844397.1"/>
    </source>
</evidence>
<dbReference type="Pfam" id="PF08031">
    <property type="entry name" value="BBE"/>
    <property type="match status" value="1"/>
</dbReference>
<dbReference type="EMBL" id="MU006383">
    <property type="protein sequence ID" value="KAF2844397.1"/>
    <property type="molecule type" value="Genomic_DNA"/>
</dbReference>
<evidence type="ECO:0000259" key="6">
    <source>
        <dbReference type="PROSITE" id="PS51387"/>
    </source>
</evidence>
<dbReference type="OrthoDB" id="9983560at2759"/>
<accession>A0A6A7APX6</accession>
<evidence type="ECO:0000256" key="1">
    <source>
        <dbReference type="ARBA" id="ARBA00001974"/>
    </source>
</evidence>
<dbReference type="InterPro" id="IPR016169">
    <property type="entry name" value="FAD-bd_PCMH_sub2"/>
</dbReference>
<evidence type="ECO:0000256" key="3">
    <source>
        <dbReference type="ARBA" id="ARBA00022630"/>
    </source>
</evidence>
<proteinExistence type="inferred from homology"/>
<dbReference type="SUPFAM" id="SSF56176">
    <property type="entry name" value="FAD-binding/transporter-associated domain-like"/>
    <property type="match status" value="1"/>
</dbReference>
<dbReference type="PANTHER" id="PTHR42973:SF39">
    <property type="entry name" value="FAD-BINDING PCMH-TYPE DOMAIN-CONTAINING PROTEIN"/>
    <property type="match status" value="1"/>
</dbReference>
<dbReference type="InterPro" id="IPR006094">
    <property type="entry name" value="Oxid_FAD_bind_N"/>
</dbReference>
<gene>
    <name evidence="7" type="ORF">T440DRAFT_503043</name>
</gene>
<dbReference type="GO" id="GO:0071949">
    <property type="term" value="F:FAD binding"/>
    <property type="evidence" value="ECO:0007669"/>
    <property type="project" value="InterPro"/>
</dbReference>
<dbReference type="InterPro" id="IPR036318">
    <property type="entry name" value="FAD-bd_PCMH-like_sf"/>
</dbReference>
<comment type="cofactor">
    <cofactor evidence="1">
        <name>FAD</name>
        <dbReference type="ChEBI" id="CHEBI:57692"/>
    </cofactor>
</comment>
<keyword evidence="8" id="KW-1185">Reference proteome</keyword>
<dbReference type="PANTHER" id="PTHR42973">
    <property type="entry name" value="BINDING OXIDOREDUCTASE, PUTATIVE (AFU_ORTHOLOGUE AFUA_1G17690)-RELATED"/>
    <property type="match status" value="1"/>
</dbReference>
<comment type="similarity">
    <text evidence="2">Belongs to the oxygen-dependent FAD-linked oxidoreductase family.</text>
</comment>
<protein>
    <submittedName>
        <fullName evidence="7">Isoamyl alcohol oxidase</fullName>
    </submittedName>
</protein>